<keyword evidence="2" id="KW-1185">Reference proteome</keyword>
<reference evidence="1" key="1">
    <citation type="submission" date="2020-05" db="EMBL/GenBank/DDBJ databases">
        <title>Large-scale comparative analyses of tick genomes elucidate their genetic diversity and vector capacities.</title>
        <authorList>
            <person name="Jia N."/>
            <person name="Wang J."/>
            <person name="Shi W."/>
            <person name="Du L."/>
            <person name="Sun Y."/>
            <person name="Zhan W."/>
            <person name="Jiang J."/>
            <person name="Wang Q."/>
            <person name="Zhang B."/>
            <person name="Ji P."/>
            <person name="Sakyi L.B."/>
            <person name="Cui X."/>
            <person name="Yuan T."/>
            <person name="Jiang B."/>
            <person name="Yang W."/>
            <person name="Lam T.T.-Y."/>
            <person name="Chang Q."/>
            <person name="Ding S."/>
            <person name="Wang X."/>
            <person name="Zhu J."/>
            <person name="Ruan X."/>
            <person name="Zhao L."/>
            <person name="Wei J."/>
            <person name="Que T."/>
            <person name="Du C."/>
            <person name="Cheng J."/>
            <person name="Dai P."/>
            <person name="Han X."/>
            <person name="Huang E."/>
            <person name="Gao Y."/>
            <person name="Liu J."/>
            <person name="Shao H."/>
            <person name="Ye R."/>
            <person name="Li L."/>
            <person name="Wei W."/>
            <person name="Wang X."/>
            <person name="Wang C."/>
            <person name="Yang T."/>
            <person name="Huo Q."/>
            <person name="Li W."/>
            <person name="Guo W."/>
            <person name="Chen H."/>
            <person name="Zhou L."/>
            <person name="Ni X."/>
            <person name="Tian J."/>
            <person name="Zhou Y."/>
            <person name="Sheng Y."/>
            <person name="Liu T."/>
            <person name="Pan Y."/>
            <person name="Xia L."/>
            <person name="Li J."/>
            <person name="Zhao F."/>
            <person name="Cao W."/>
        </authorList>
    </citation>
    <scope>NUCLEOTIDE SEQUENCE</scope>
    <source>
        <strain evidence="1">Dsil-2018</strain>
    </source>
</reference>
<sequence>MKPWSGRLREYAPYLVVSCPSVCLSVNQALSNLRHLLSTLNPCRVDHDKSCAASVADCCFLLAELSGWNRFRSIVNIELRELRPGWLGLACLSRRVVRVSSKIQRRYPFLLVHGLLKEGPSIELLELRSSSISQNHLFVRDGIEQSGNLVEIVSAYFSSVGVPVLCALLVRCEALCTLVLLENWIYVPEADTLTRCGAGQHGLRKIHVDSCYMLADLVSCSAVIDELVVSRRARCTYGKYHGLATLFSAVADRCTPLKTFEMYNLELNQVDLRDFTTVLRVNGKVESLTGTCIAATANLQLSLVPVISHMATLAEFHVSSCLVSVVNLGDITKVIDGNATLKKLSFNQVYLRNDATLRLVDILTVNLALGLLSLGMLKQRGLANFSKQVGDRDRSRVKFKGFYAVIDSLVTYLQHGPKTCQATFQTSAPLSWSQFQGLTRRLCGNAYLSRLAVRMVSVTGCNLAVLLPCLPAGVILRDAPLTLAVETLLRC</sequence>
<dbReference type="EMBL" id="CM023470">
    <property type="protein sequence ID" value="KAH7980352.1"/>
    <property type="molecule type" value="Genomic_DNA"/>
</dbReference>
<evidence type="ECO:0000313" key="1">
    <source>
        <dbReference type="EMBL" id="KAH7980352.1"/>
    </source>
</evidence>
<comment type="caution">
    <text evidence="1">The sequence shown here is derived from an EMBL/GenBank/DDBJ whole genome shotgun (WGS) entry which is preliminary data.</text>
</comment>
<evidence type="ECO:0000313" key="2">
    <source>
        <dbReference type="Proteomes" id="UP000821865"/>
    </source>
</evidence>
<dbReference type="Proteomes" id="UP000821865">
    <property type="component" value="Chromosome 1"/>
</dbReference>
<name>A0ACB8E0E7_DERSI</name>
<accession>A0ACB8E0E7</accession>
<protein>
    <submittedName>
        <fullName evidence="1">Uncharacterized protein</fullName>
    </submittedName>
</protein>
<organism evidence="1 2">
    <name type="scientific">Dermacentor silvarum</name>
    <name type="common">Tick</name>
    <dbReference type="NCBI Taxonomy" id="543639"/>
    <lineage>
        <taxon>Eukaryota</taxon>
        <taxon>Metazoa</taxon>
        <taxon>Ecdysozoa</taxon>
        <taxon>Arthropoda</taxon>
        <taxon>Chelicerata</taxon>
        <taxon>Arachnida</taxon>
        <taxon>Acari</taxon>
        <taxon>Parasitiformes</taxon>
        <taxon>Ixodida</taxon>
        <taxon>Ixodoidea</taxon>
        <taxon>Ixodidae</taxon>
        <taxon>Rhipicephalinae</taxon>
        <taxon>Dermacentor</taxon>
    </lineage>
</organism>
<proteinExistence type="predicted"/>
<gene>
    <name evidence="1" type="ORF">HPB49_015238</name>
</gene>